<organism evidence="1 2">
    <name type="scientific">Desulfosporosinus hippei DSM 8344</name>
    <dbReference type="NCBI Taxonomy" id="1121419"/>
    <lineage>
        <taxon>Bacteria</taxon>
        <taxon>Bacillati</taxon>
        <taxon>Bacillota</taxon>
        <taxon>Clostridia</taxon>
        <taxon>Eubacteriales</taxon>
        <taxon>Desulfitobacteriaceae</taxon>
        <taxon>Desulfosporosinus</taxon>
    </lineage>
</organism>
<evidence type="ECO:0000313" key="2">
    <source>
        <dbReference type="Proteomes" id="UP000198656"/>
    </source>
</evidence>
<dbReference type="OrthoDB" id="1798490at2"/>
<dbReference type="RefSeq" id="WP_092334877.1">
    <property type="nucleotide sequence ID" value="NZ_FNCP01000023.1"/>
</dbReference>
<reference evidence="2" key="1">
    <citation type="submission" date="2016-10" db="EMBL/GenBank/DDBJ databases">
        <authorList>
            <person name="Varghese N."/>
            <person name="Submissions S."/>
        </authorList>
    </citation>
    <scope>NUCLEOTIDE SEQUENCE [LARGE SCALE GENOMIC DNA]</scope>
    <source>
        <strain evidence="2">DSM 8344</strain>
    </source>
</reference>
<dbReference type="EMBL" id="FNCP01000023">
    <property type="protein sequence ID" value="SDH95987.1"/>
    <property type="molecule type" value="Genomic_DNA"/>
</dbReference>
<proteinExistence type="predicted"/>
<dbReference type="STRING" id="1121419.SAMN05443529_1237"/>
<dbReference type="Proteomes" id="UP000198656">
    <property type="component" value="Unassembled WGS sequence"/>
</dbReference>
<protein>
    <submittedName>
        <fullName evidence="1">Uncharacterized protein</fullName>
    </submittedName>
</protein>
<keyword evidence="2" id="KW-1185">Reference proteome</keyword>
<dbReference type="AlphaFoldDB" id="A0A1G8GNU8"/>
<accession>A0A1G8GNU8</accession>
<evidence type="ECO:0000313" key="1">
    <source>
        <dbReference type="EMBL" id="SDH95987.1"/>
    </source>
</evidence>
<sequence length="95" mass="10755">MYEYSKEEIQRIKDSIRVTTNDAGQITLGYQPAAIEEDHPSMSAILDCAYQQMHSFSLIKTIYNALFKKTKTAYSTPCAAFADWMNEIDHAVGVK</sequence>
<name>A0A1G8GNU8_9FIRM</name>
<gene>
    <name evidence="1" type="ORF">SAMN05443529_1237</name>
</gene>